<protein>
    <recommendedName>
        <fullName evidence="2">protein-glutamate methylesterase</fullName>
        <ecNumber evidence="2">3.1.1.61</ecNumber>
    </recommendedName>
</protein>
<keyword evidence="1 4" id="KW-0378">Hydrolase</keyword>
<evidence type="ECO:0000256" key="1">
    <source>
        <dbReference type="ARBA" id="ARBA00022801"/>
    </source>
</evidence>
<dbReference type="GO" id="GO:0000156">
    <property type="term" value="F:phosphorelay response regulator activity"/>
    <property type="evidence" value="ECO:0007669"/>
    <property type="project" value="InterPro"/>
</dbReference>
<keyword evidence="7" id="KW-1185">Reference proteome</keyword>
<evidence type="ECO:0000259" key="5">
    <source>
        <dbReference type="PROSITE" id="PS50122"/>
    </source>
</evidence>
<dbReference type="CDD" id="cd16433">
    <property type="entry name" value="CheB"/>
    <property type="match status" value="1"/>
</dbReference>
<dbReference type="PANTHER" id="PTHR42872:SF6">
    <property type="entry name" value="PROTEIN-GLUTAMATE METHYLESTERASE_PROTEIN-GLUTAMINE GLUTAMINASE"/>
    <property type="match status" value="1"/>
</dbReference>
<dbReference type="Gene3D" id="3.40.50.180">
    <property type="entry name" value="Methylesterase CheB, C-terminal domain"/>
    <property type="match status" value="1"/>
</dbReference>
<dbReference type="SUPFAM" id="SSF52738">
    <property type="entry name" value="Methylesterase CheB, C-terminal domain"/>
    <property type="match status" value="1"/>
</dbReference>
<feature type="active site" evidence="4">
    <location>
        <position position="41"/>
    </location>
</feature>
<feature type="domain" description="CheB-type methylesterase" evidence="5">
    <location>
        <begin position="2"/>
        <end position="168"/>
    </location>
</feature>
<dbReference type="Proteomes" id="UP000290545">
    <property type="component" value="Unassembled WGS sequence"/>
</dbReference>
<evidence type="ECO:0000256" key="4">
    <source>
        <dbReference type="PROSITE-ProRule" id="PRU00050"/>
    </source>
</evidence>
<sequence>MPSAVEKLVIIGGSAGSLPVLLDIVESLPAGFEAPVVIVLHRLKNVSSDMDKILADSQEHMHIREPEDKEPIRAGHIYLAPQNYHLLLEVEKTFSLDYSELVHFSRPSIDVSFESAARVFGKHLTAVLLSGANQDGAAGIEAVAAAGGTAIVQDPSSTDYPAMPTAAIQKTNDILILQPVDIVNYFKKGNS</sequence>
<dbReference type="RefSeq" id="WP_129001384.1">
    <property type="nucleotide sequence ID" value="NZ_SDHZ01000001.1"/>
</dbReference>
<evidence type="ECO:0000313" key="7">
    <source>
        <dbReference type="Proteomes" id="UP000290545"/>
    </source>
</evidence>
<accession>A0A4Q1D8L7</accession>
<proteinExistence type="predicted"/>
<comment type="caution">
    <text evidence="6">The sequence shown here is derived from an EMBL/GenBank/DDBJ whole genome shotgun (WGS) entry which is preliminary data.</text>
</comment>
<keyword evidence="4" id="KW-0145">Chemotaxis</keyword>
<dbReference type="InterPro" id="IPR000673">
    <property type="entry name" value="Sig_transdc_resp-reg_Me-estase"/>
</dbReference>
<dbReference type="PROSITE" id="PS50122">
    <property type="entry name" value="CHEB"/>
    <property type="match status" value="1"/>
</dbReference>
<reference evidence="6 7" key="1">
    <citation type="submission" date="2019-01" db="EMBL/GenBank/DDBJ databases">
        <title>Filimonas sp. strain TTM-71.</title>
        <authorList>
            <person name="Chen W.-M."/>
        </authorList>
    </citation>
    <scope>NUCLEOTIDE SEQUENCE [LARGE SCALE GENOMIC DNA]</scope>
    <source>
        <strain evidence="6 7">TTM-71</strain>
    </source>
</reference>
<gene>
    <name evidence="6" type="ORF">ESB13_02115</name>
</gene>
<organism evidence="6 7">
    <name type="scientific">Filimonas effusa</name>
    <dbReference type="NCBI Taxonomy" id="2508721"/>
    <lineage>
        <taxon>Bacteria</taxon>
        <taxon>Pseudomonadati</taxon>
        <taxon>Bacteroidota</taxon>
        <taxon>Chitinophagia</taxon>
        <taxon>Chitinophagales</taxon>
        <taxon>Chitinophagaceae</taxon>
        <taxon>Filimonas</taxon>
    </lineage>
</organism>
<dbReference type="PANTHER" id="PTHR42872">
    <property type="entry name" value="PROTEIN-GLUTAMATE METHYLESTERASE/PROTEIN-GLUTAMINE GLUTAMINASE"/>
    <property type="match status" value="1"/>
</dbReference>
<feature type="active site" evidence="4">
    <location>
        <position position="135"/>
    </location>
</feature>
<name>A0A4Q1D8L7_9BACT</name>
<evidence type="ECO:0000256" key="3">
    <source>
        <dbReference type="ARBA" id="ARBA00048267"/>
    </source>
</evidence>
<dbReference type="GO" id="GO:0006935">
    <property type="term" value="P:chemotaxis"/>
    <property type="evidence" value="ECO:0007669"/>
    <property type="project" value="UniProtKB-UniRule"/>
</dbReference>
<dbReference type="EMBL" id="SDHZ01000001">
    <property type="protein sequence ID" value="RXK85631.1"/>
    <property type="molecule type" value="Genomic_DNA"/>
</dbReference>
<evidence type="ECO:0000313" key="6">
    <source>
        <dbReference type="EMBL" id="RXK85631.1"/>
    </source>
</evidence>
<dbReference type="OrthoDB" id="1524092at2"/>
<dbReference type="AlphaFoldDB" id="A0A4Q1D8L7"/>
<evidence type="ECO:0000256" key="2">
    <source>
        <dbReference type="ARBA" id="ARBA00039140"/>
    </source>
</evidence>
<dbReference type="EC" id="3.1.1.61" evidence="2"/>
<dbReference type="Pfam" id="PF01339">
    <property type="entry name" value="CheB_methylest"/>
    <property type="match status" value="1"/>
</dbReference>
<feature type="active site" evidence="4">
    <location>
        <position position="14"/>
    </location>
</feature>
<dbReference type="GO" id="GO:0005737">
    <property type="term" value="C:cytoplasm"/>
    <property type="evidence" value="ECO:0007669"/>
    <property type="project" value="InterPro"/>
</dbReference>
<comment type="catalytic activity">
    <reaction evidence="3">
        <text>[protein]-L-glutamate 5-O-methyl ester + H2O = L-glutamyl-[protein] + methanol + H(+)</text>
        <dbReference type="Rhea" id="RHEA:23236"/>
        <dbReference type="Rhea" id="RHEA-COMP:10208"/>
        <dbReference type="Rhea" id="RHEA-COMP:10311"/>
        <dbReference type="ChEBI" id="CHEBI:15377"/>
        <dbReference type="ChEBI" id="CHEBI:15378"/>
        <dbReference type="ChEBI" id="CHEBI:17790"/>
        <dbReference type="ChEBI" id="CHEBI:29973"/>
        <dbReference type="ChEBI" id="CHEBI:82795"/>
        <dbReference type="EC" id="3.1.1.61"/>
    </reaction>
</comment>
<dbReference type="GO" id="GO:0008984">
    <property type="term" value="F:protein-glutamate methylesterase activity"/>
    <property type="evidence" value="ECO:0007669"/>
    <property type="project" value="UniProtKB-EC"/>
</dbReference>
<dbReference type="InterPro" id="IPR035909">
    <property type="entry name" value="CheB_C"/>
</dbReference>